<dbReference type="Pfam" id="PF13183">
    <property type="entry name" value="Fer4_8"/>
    <property type="match status" value="1"/>
</dbReference>
<accession>A0A7M4DDR9</accession>
<dbReference type="InterPro" id="IPR016169">
    <property type="entry name" value="FAD-bd_PCMH_sub2"/>
</dbReference>
<keyword evidence="4" id="KW-0479">Metal-binding</keyword>
<evidence type="ECO:0000256" key="5">
    <source>
        <dbReference type="ARBA" id="ARBA00022827"/>
    </source>
</evidence>
<dbReference type="PANTHER" id="PTHR11748:SF111">
    <property type="entry name" value="D-LACTATE DEHYDROGENASE, MITOCHONDRIAL-RELATED"/>
    <property type="match status" value="1"/>
</dbReference>
<dbReference type="InterPro" id="IPR016166">
    <property type="entry name" value="FAD-bd_PCMH"/>
</dbReference>
<dbReference type="SUPFAM" id="SSF46548">
    <property type="entry name" value="alpha-helical ferredoxin"/>
    <property type="match status" value="1"/>
</dbReference>
<evidence type="ECO:0000256" key="1">
    <source>
        <dbReference type="ARBA" id="ARBA00001974"/>
    </source>
</evidence>
<dbReference type="GO" id="GO:0046872">
    <property type="term" value="F:metal ion binding"/>
    <property type="evidence" value="ECO:0007669"/>
    <property type="project" value="UniProtKB-KW"/>
</dbReference>
<gene>
    <name evidence="13" type="ORF">HALOF300_00258</name>
</gene>
<dbReference type="Gene3D" id="3.30.43.10">
    <property type="entry name" value="Uridine Diphospho-n-acetylenolpyruvylglucosamine Reductase, domain 2"/>
    <property type="match status" value="1"/>
</dbReference>
<evidence type="ECO:0000256" key="10">
    <source>
        <dbReference type="ARBA" id="ARBA00038897"/>
    </source>
</evidence>
<dbReference type="GO" id="GO:1903457">
    <property type="term" value="P:lactate catabolic process"/>
    <property type="evidence" value="ECO:0007669"/>
    <property type="project" value="TreeGrafter"/>
</dbReference>
<dbReference type="InterPro" id="IPR036318">
    <property type="entry name" value="FAD-bd_PCMH-like_sf"/>
</dbReference>
<evidence type="ECO:0000256" key="2">
    <source>
        <dbReference type="ARBA" id="ARBA00008000"/>
    </source>
</evidence>
<keyword evidence="7 13" id="KW-0560">Oxidoreductase</keyword>
<dbReference type="InterPro" id="IPR017900">
    <property type="entry name" value="4Fe4S_Fe_S_CS"/>
</dbReference>
<evidence type="ECO:0000313" key="13">
    <source>
        <dbReference type="EMBL" id="VZO34989.1"/>
    </source>
</evidence>
<dbReference type="SUPFAM" id="SSF56176">
    <property type="entry name" value="FAD-binding/transporter-associated domain-like"/>
    <property type="match status" value="1"/>
</dbReference>
<dbReference type="InterPro" id="IPR016171">
    <property type="entry name" value="Vanillyl_alc_oxidase_C-sub2"/>
</dbReference>
<dbReference type="PROSITE" id="PS51379">
    <property type="entry name" value="4FE4S_FER_2"/>
    <property type="match status" value="1"/>
</dbReference>
<feature type="domain" description="FAD-binding PCMH-type" evidence="12">
    <location>
        <begin position="37"/>
        <end position="265"/>
    </location>
</feature>
<keyword evidence="3" id="KW-0285">Flavoprotein</keyword>
<sequence>MTVTAEPLDEVRRAAGRQAWSERAADLAVMAHDASHYLLRPQAVLTPGSLPELVAALVAANDAGQGVTFRAGGTSLSGQAGGSGVLIDVRRHLDEVEVLDGGARVRCGPGAVLRRVNVTLARYGRKLGPDPASEIACTIGGVVANNSSGMTSSLTATAYRTLSSMQFVLPSGTTIDTARPDADARLRALEPDLHAGLIRLRDTVRADPRLSAIVTHQFSMKNTMGYGLNALLDHDEPADILAHLMIGSEGTLGYVASVVLDTVPVLARAATSLLVFDSIERATDALPALLGAGARAVELMDAASLRVAQTDRAAPAAIASIPVVDHTALLVEFQAPDAAALAELTGPADPVIRALDLSAPAALTQDPTERAGLWAVRKGLYAAVAGARPKGTTNLLEDVAVPAQVLTETVRGLGVLLARHGYDDAVTFGHARDANLHFMINPHLDDPRELATYEAFTEDLVDLILGANGTLKAEHGTGRIMSAYVRRQYGDELYEVMTELKRLCDPRGILNPGVLLDDDPRAHLDNLKTVTGVDPAVDSCVECGFCEPGCPSRNTTTTPRQRIILMREIAAAGPEHRAELEAAFSYDAVQTCAADSLCVTACPVKIDTGKVMKSVRAAGHGPAAQRAGAAATGAWAAATSGLRLGLTVAGAMPPALLAGATSAARTVLPHELVPQLGAGLPGAGTARSKLADLPAVGGSAARSGTRADDGGPSVPGSARVDLVFFPSCTGAMFGPEGRGEGAAAAFLTLCERAGLRAVLPDGVDGLCCGTPWESKGFVDGQAAMAARVFDGVWAATDDGKRPLVCDASSCTHGLDGLAAHLDPMRAARWDTLELLDVVSYARRELLPRIAVPAGQELASLAVHPTCSTVHLGATEDLVAVAGAVARDVRVPDDWGCCGFAGDRGLLHPELTAGATEAEAAEIKRLEASGGPFAGYASCNRTCEMGMTRATGRPYRHVLELFEEVTRPLSR</sequence>
<dbReference type="EMBL" id="CACRYJ010000004">
    <property type="protein sequence ID" value="VZO34989.1"/>
    <property type="molecule type" value="Genomic_DNA"/>
</dbReference>
<name>A0A7M4DDR9_9MICO</name>
<evidence type="ECO:0000256" key="7">
    <source>
        <dbReference type="ARBA" id="ARBA00023002"/>
    </source>
</evidence>
<dbReference type="PROSITE" id="PS00198">
    <property type="entry name" value="4FE4S_FER_1"/>
    <property type="match status" value="1"/>
</dbReference>
<dbReference type="AlphaFoldDB" id="A0A7M4DDR9"/>
<dbReference type="Gene3D" id="1.10.1060.10">
    <property type="entry name" value="Alpha-helical ferredoxin"/>
    <property type="match status" value="1"/>
</dbReference>
<evidence type="ECO:0000259" key="12">
    <source>
        <dbReference type="PROSITE" id="PS51387"/>
    </source>
</evidence>
<evidence type="ECO:0000313" key="14">
    <source>
        <dbReference type="Proteomes" id="UP000419743"/>
    </source>
</evidence>
<organism evidence="13 14">
    <name type="scientific">Occultella aeris</name>
    <dbReference type="NCBI Taxonomy" id="2761496"/>
    <lineage>
        <taxon>Bacteria</taxon>
        <taxon>Bacillati</taxon>
        <taxon>Actinomycetota</taxon>
        <taxon>Actinomycetes</taxon>
        <taxon>Micrococcales</taxon>
        <taxon>Ruaniaceae</taxon>
        <taxon>Occultella</taxon>
    </lineage>
</organism>
<keyword evidence="6" id="KW-0809">Transit peptide</keyword>
<dbReference type="PANTHER" id="PTHR11748">
    <property type="entry name" value="D-LACTATE DEHYDROGENASE"/>
    <property type="match status" value="1"/>
</dbReference>
<keyword evidence="5" id="KW-0274">FAD</keyword>
<evidence type="ECO:0000259" key="11">
    <source>
        <dbReference type="PROSITE" id="PS51379"/>
    </source>
</evidence>
<dbReference type="InterPro" id="IPR017896">
    <property type="entry name" value="4Fe4S_Fe-S-bd"/>
</dbReference>
<dbReference type="SUPFAM" id="SSF55103">
    <property type="entry name" value="FAD-linked oxidases, C-terminal domain"/>
    <property type="match status" value="1"/>
</dbReference>
<dbReference type="GO" id="GO:0051536">
    <property type="term" value="F:iron-sulfur cluster binding"/>
    <property type="evidence" value="ECO:0007669"/>
    <property type="project" value="UniProtKB-KW"/>
</dbReference>
<comment type="caution">
    <text evidence="13">The sequence shown here is derived from an EMBL/GenBank/DDBJ whole genome shotgun (WGS) entry which is preliminary data.</text>
</comment>
<proteinExistence type="inferred from homology"/>
<keyword evidence="9" id="KW-0411">Iron-sulfur</keyword>
<evidence type="ECO:0000256" key="9">
    <source>
        <dbReference type="ARBA" id="ARBA00023014"/>
    </source>
</evidence>
<comment type="similarity">
    <text evidence="2">Belongs to the FAD-binding oxidoreductase/transferase type 4 family.</text>
</comment>
<dbReference type="Gene3D" id="1.10.45.10">
    <property type="entry name" value="Vanillyl-alcohol Oxidase, Chain A, domain 4"/>
    <property type="match status" value="1"/>
</dbReference>
<evidence type="ECO:0000256" key="3">
    <source>
        <dbReference type="ARBA" id="ARBA00022630"/>
    </source>
</evidence>
<dbReference type="EC" id="1.1.2.4" evidence="10"/>
<dbReference type="PROSITE" id="PS51387">
    <property type="entry name" value="FAD_PCMH"/>
    <property type="match status" value="1"/>
</dbReference>
<protein>
    <recommendedName>
        <fullName evidence="10">D-lactate dehydrogenase (cytochrome)</fullName>
        <ecNumber evidence="10">1.1.2.4</ecNumber>
    </recommendedName>
</protein>
<dbReference type="InterPro" id="IPR004113">
    <property type="entry name" value="FAD-bd_oxidored_4_C"/>
</dbReference>
<reference evidence="13 14" key="1">
    <citation type="submission" date="2019-11" db="EMBL/GenBank/DDBJ databases">
        <authorList>
            <person name="Criscuolo A."/>
        </authorList>
    </citation>
    <scope>NUCLEOTIDE SEQUENCE [LARGE SCALE GENOMIC DNA]</scope>
    <source>
        <strain evidence="13">CIP111667</strain>
    </source>
</reference>
<dbReference type="Gene3D" id="3.30.465.10">
    <property type="match status" value="1"/>
</dbReference>
<dbReference type="GO" id="GO:0008720">
    <property type="term" value="F:D-lactate dehydrogenase (NAD+) activity"/>
    <property type="evidence" value="ECO:0007669"/>
    <property type="project" value="TreeGrafter"/>
</dbReference>
<feature type="domain" description="4Fe-4S ferredoxin-type" evidence="11">
    <location>
        <begin position="528"/>
        <end position="560"/>
    </location>
</feature>
<dbReference type="InterPro" id="IPR006094">
    <property type="entry name" value="Oxid_FAD_bind_N"/>
</dbReference>
<dbReference type="InterPro" id="IPR016164">
    <property type="entry name" value="FAD-linked_Oxase-like_C"/>
</dbReference>
<evidence type="ECO:0000256" key="6">
    <source>
        <dbReference type="ARBA" id="ARBA00022946"/>
    </source>
</evidence>
<dbReference type="InterPro" id="IPR009051">
    <property type="entry name" value="Helical_ferredxn"/>
</dbReference>
<dbReference type="GO" id="GO:0071949">
    <property type="term" value="F:FAD binding"/>
    <property type="evidence" value="ECO:0007669"/>
    <property type="project" value="InterPro"/>
</dbReference>
<dbReference type="RefSeq" id="WP_156738831.1">
    <property type="nucleotide sequence ID" value="NZ_CACRYJ010000004.1"/>
</dbReference>
<dbReference type="Pfam" id="PF01565">
    <property type="entry name" value="FAD_binding_4"/>
    <property type="match status" value="1"/>
</dbReference>
<dbReference type="GO" id="GO:0004458">
    <property type="term" value="F:D-lactate dehydrogenase (cytochrome) activity"/>
    <property type="evidence" value="ECO:0007669"/>
    <property type="project" value="UniProtKB-EC"/>
</dbReference>
<keyword evidence="14" id="KW-1185">Reference proteome</keyword>
<keyword evidence="8" id="KW-0408">Iron</keyword>
<dbReference type="Pfam" id="PF02913">
    <property type="entry name" value="FAD-oxidase_C"/>
    <property type="match status" value="1"/>
</dbReference>
<dbReference type="InterPro" id="IPR016167">
    <property type="entry name" value="FAD-bd_PCMH_sub1"/>
</dbReference>
<dbReference type="Proteomes" id="UP000419743">
    <property type="component" value="Unassembled WGS sequence"/>
</dbReference>
<comment type="cofactor">
    <cofactor evidence="1">
        <name>FAD</name>
        <dbReference type="ChEBI" id="CHEBI:57692"/>
    </cofactor>
</comment>
<evidence type="ECO:0000256" key="4">
    <source>
        <dbReference type="ARBA" id="ARBA00022723"/>
    </source>
</evidence>
<dbReference type="Gene3D" id="3.30.70.2740">
    <property type="match status" value="1"/>
</dbReference>
<evidence type="ECO:0000256" key="8">
    <source>
        <dbReference type="ARBA" id="ARBA00023004"/>
    </source>
</evidence>